<dbReference type="InterPro" id="IPR040151">
    <property type="entry name" value="Gfd2/YDR514C-like"/>
</dbReference>
<name>A0A1S7UNZ8_ROSNE</name>
<dbReference type="EMBL" id="DF977467">
    <property type="protein sequence ID" value="GAP85167.1"/>
    <property type="molecule type" value="Genomic_DNA"/>
</dbReference>
<protein>
    <recommendedName>
        <fullName evidence="1">Gfd2/YDR514C-like C-terminal domain-containing protein</fullName>
    </recommendedName>
</protein>
<organism evidence="2">
    <name type="scientific">Rosellinia necatrix</name>
    <name type="common">White root-rot fungus</name>
    <dbReference type="NCBI Taxonomy" id="77044"/>
    <lineage>
        <taxon>Eukaryota</taxon>
        <taxon>Fungi</taxon>
        <taxon>Dikarya</taxon>
        <taxon>Ascomycota</taxon>
        <taxon>Pezizomycotina</taxon>
        <taxon>Sordariomycetes</taxon>
        <taxon>Xylariomycetidae</taxon>
        <taxon>Xylariales</taxon>
        <taxon>Xylariaceae</taxon>
        <taxon>Rosellinia</taxon>
    </lineage>
</organism>
<dbReference type="Pfam" id="PF21762">
    <property type="entry name" value="DEDDh_C"/>
    <property type="match status" value="1"/>
</dbReference>
<keyword evidence="3" id="KW-1185">Reference proteome</keyword>
<dbReference type="PANTHER" id="PTHR28083:SF1">
    <property type="entry name" value="GOOD FOR FULL DBP5 ACTIVITY PROTEIN 2"/>
    <property type="match status" value="1"/>
</dbReference>
<dbReference type="AlphaFoldDB" id="A0A1S7UNZ8"/>
<dbReference type="Proteomes" id="UP000054516">
    <property type="component" value="Unassembled WGS sequence"/>
</dbReference>
<dbReference type="GO" id="GO:0005634">
    <property type="term" value="C:nucleus"/>
    <property type="evidence" value="ECO:0007669"/>
    <property type="project" value="TreeGrafter"/>
</dbReference>
<proteinExistence type="predicted"/>
<evidence type="ECO:0000313" key="3">
    <source>
        <dbReference type="Proteomes" id="UP000054516"/>
    </source>
</evidence>
<evidence type="ECO:0000313" key="2">
    <source>
        <dbReference type="EMBL" id="GAP85167.1"/>
    </source>
</evidence>
<feature type="domain" description="Gfd2/YDR514C-like C-terminal" evidence="1">
    <location>
        <begin position="73"/>
        <end position="282"/>
    </location>
</feature>
<dbReference type="OrthoDB" id="4614244at2759"/>
<sequence>MSIAPPGFLPVLLGHGSFLRDRNDMLRRDGRGDPLYVIPTTDNFLEMRPSIESQQFWPARPGDGLPIDTSVVLLSITVNTDCQAADTVTEVGYTIFDTAAIYTGVGGRKTRIPTCMAPGPRGENMTKLALSRHFIVKQTSYHHPGTCDSPVHTAQPYHFSYRKSEFIHNREVPQRLEEAFTRAACEGIEQGDARRGVRRVVVLVGWGDENHHPLVRATLWYTQRWFFEEWDVRKHPLVYRRMPNPTYLPCLEAFGIQHRAYDKEIGHNAGNRSAFTMQLLIALCFLTEDQRARIHRGLSLEPSDRFPGVESVLARVNRPPGAGPLPSRHVPILH</sequence>
<dbReference type="PANTHER" id="PTHR28083">
    <property type="entry name" value="GOOD FOR FULL DBP5 ACTIVITY PROTEIN 2"/>
    <property type="match status" value="1"/>
</dbReference>
<dbReference type="InterPro" id="IPR048519">
    <property type="entry name" value="Gfd2/YDR514C-like_C"/>
</dbReference>
<evidence type="ECO:0000259" key="1">
    <source>
        <dbReference type="Pfam" id="PF21762"/>
    </source>
</evidence>
<gene>
    <name evidence="2" type="ORF">SAMD00023353_2201030</name>
</gene>
<accession>A0A1S7UNZ8</accession>
<reference evidence="2" key="1">
    <citation type="submission" date="2016-03" db="EMBL/GenBank/DDBJ databases">
        <title>Draft genome sequence of Rosellinia necatrix.</title>
        <authorList>
            <person name="Kanematsu S."/>
        </authorList>
    </citation>
    <scope>NUCLEOTIDE SEQUENCE [LARGE SCALE GENOMIC DNA]</scope>
    <source>
        <strain evidence="2">W97</strain>
    </source>
</reference>